<evidence type="ECO:0000259" key="5">
    <source>
        <dbReference type="PROSITE" id="PS50977"/>
    </source>
</evidence>
<dbReference type="EMBL" id="JAWMAJ010000140">
    <property type="protein sequence ID" value="MDV7220708.1"/>
    <property type="molecule type" value="Genomic_DNA"/>
</dbReference>
<dbReference type="PANTHER" id="PTHR30055:SF234">
    <property type="entry name" value="HTH-TYPE TRANSCRIPTIONAL REGULATOR BETI"/>
    <property type="match status" value="1"/>
</dbReference>
<proteinExistence type="predicted"/>
<dbReference type="PROSITE" id="PS50977">
    <property type="entry name" value="HTH_TETR_2"/>
    <property type="match status" value="1"/>
</dbReference>
<reference evidence="6 7" key="1">
    <citation type="submission" date="2023-10" db="EMBL/GenBank/DDBJ databases">
        <title>Characterization of rhizosphere-enriched actinobacteria from wheat plants lab-grown on chernevaya soil.</title>
        <authorList>
            <person name="Tikhonova E.N."/>
            <person name="Konopkin A."/>
            <person name="Kravchenko I.K."/>
        </authorList>
    </citation>
    <scope>NUCLEOTIDE SEQUENCE [LARGE SCALE GENOMIC DNA]</scope>
    <source>
        <strain evidence="6 7">RR29</strain>
    </source>
</reference>
<gene>
    <name evidence="6" type="ORF">R5A26_32705</name>
</gene>
<evidence type="ECO:0000313" key="6">
    <source>
        <dbReference type="EMBL" id="MDV7220708.1"/>
    </source>
</evidence>
<keyword evidence="3" id="KW-0804">Transcription</keyword>
<organism evidence="6 7">
    <name type="scientific">Streptomyces prunicolor</name>
    <dbReference type="NCBI Taxonomy" id="67348"/>
    <lineage>
        <taxon>Bacteria</taxon>
        <taxon>Bacillati</taxon>
        <taxon>Actinomycetota</taxon>
        <taxon>Actinomycetes</taxon>
        <taxon>Kitasatosporales</taxon>
        <taxon>Streptomycetaceae</taxon>
        <taxon>Streptomyces</taxon>
    </lineage>
</organism>
<keyword evidence="7" id="KW-1185">Reference proteome</keyword>
<evidence type="ECO:0000313" key="7">
    <source>
        <dbReference type="Proteomes" id="UP001187346"/>
    </source>
</evidence>
<evidence type="ECO:0000256" key="4">
    <source>
        <dbReference type="PROSITE-ProRule" id="PRU00335"/>
    </source>
</evidence>
<dbReference type="Pfam" id="PF00440">
    <property type="entry name" value="TetR_N"/>
    <property type="match status" value="1"/>
</dbReference>
<evidence type="ECO:0000256" key="3">
    <source>
        <dbReference type="ARBA" id="ARBA00023163"/>
    </source>
</evidence>
<dbReference type="SUPFAM" id="SSF46689">
    <property type="entry name" value="Homeodomain-like"/>
    <property type="match status" value="1"/>
</dbReference>
<dbReference type="PRINTS" id="PR00455">
    <property type="entry name" value="HTHTETR"/>
</dbReference>
<dbReference type="Gene3D" id="1.10.357.10">
    <property type="entry name" value="Tetracycline Repressor, domain 2"/>
    <property type="match status" value="1"/>
</dbReference>
<keyword evidence="1" id="KW-0805">Transcription regulation</keyword>
<keyword evidence="2 4" id="KW-0238">DNA-binding</keyword>
<dbReference type="PANTHER" id="PTHR30055">
    <property type="entry name" value="HTH-TYPE TRANSCRIPTIONAL REGULATOR RUTR"/>
    <property type="match status" value="1"/>
</dbReference>
<feature type="DNA-binding region" description="H-T-H motif" evidence="4">
    <location>
        <begin position="32"/>
        <end position="51"/>
    </location>
</feature>
<dbReference type="SUPFAM" id="SSF48498">
    <property type="entry name" value="Tetracyclin repressor-like, C-terminal domain"/>
    <property type="match status" value="1"/>
</dbReference>
<dbReference type="Proteomes" id="UP001187346">
    <property type="component" value="Unassembled WGS sequence"/>
</dbReference>
<dbReference type="InterPro" id="IPR001647">
    <property type="entry name" value="HTH_TetR"/>
</dbReference>
<protein>
    <submittedName>
        <fullName evidence="6">TetR/AcrR family transcriptional regulator</fullName>
    </submittedName>
</protein>
<feature type="domain" description="HTH tetR-type" evidence="5">
    <location>
        <begin position="9"/>
        <end position="69"/>
    </location>
</feature>
<evidence type="ECO:0000256" key="2">
    <source>
        <dbReference type="ARBA" id="ARBA00023125"/>
    </source>
</evidence>
<sequence length="197" mass="21595">MSRKQERAVRTYELVLDAAATEFARRGYQRTNLQDVALSTGLTKGALYGHFSSKEVLAATLTEMFDRELTRLADEAAAEHDSAIGQLCTFVRRFAVRLYTDVRISAALRLSIDQAIESSQPPTCLNRLRRHISRLVTTARQDGQLKAGCPAEPLADLLVAALVGAHYTAPAEADTLPERVSAMWRLILPCVTDPGPG</sequence>
<accession>A0ABU4FJC1</accession>
<dbReference type="InterPro" id="IPR050109">
    <property type="entry name" value="HTH-type_TetR-like_transc_reg"/>
</dbReference>
<dbReference type="InterPro" id="IPR009057">
    <property type="entry name" value="Homeodomain-like_sf"/>
</dbReference>
<comment type="caution">
    <text evidence="6">The sequence shown here is derived from an EMBL/GenBank/DDBJ whole genome shotgun (WGS) entry which is preliminary data.</text>
</comment>
<dbReference type="RefSeq" id="WP_266860871.1">
    <property type="nucleotide sequence ID" value="NZ_JAPEMW010000001.1"/>
</dbReference>
<dbReference type="InterPro" id="IPR036271">
    <property type="entry name" value="Tet_transcr_reg_TetR-rel_C_sf"/>
</dbReference>
<evidence type="ECO:0000256" key="1">
    <source>
        <dbReference type="ARBA" id="ARBA00023015"/>
    </source>
</evidence>
<name>A0ABU4FJC1_9ACTN</name>